<evidence type="ECO:0000313" key="3">
    <source>
        <dbReference type="Proteomes" id="UP000799439"/>
    </source>
</evidence>
<dbReference type="OrthoDB" id="5345504at2759"/>
<gene>
    <name evidence="2" type="ORF">K461DRAFT_274825</name>
</gene>
<reference evidence="2" key="1">
    <citation type="journal article" date="2020" name="Stud. Mycol.">
        <title>101 Dothideomycetes genomes: a test case for predicting lifestyles and emergence of pathogens.</title>
        <authorList>
            <person name="Haridas S."/>
            <person name="Albert R."/>
            <person name="Binder M."/>
            <person name="Bloem J."/>
            <person name="Labutti K."/>
            <person name="Salamov A."/>
            <person name="Andreopoulos B."/>
            <person name="Baker S."/>
            <person name="Barry K."/>
            <person name="Bills G."/>
            <person name="Bluhm B."/>
            <person name="Cannon C."/>
            <person name="Castanera R."/>
            <person name="Culley D."/>
            <person name="Daum C."/>
            <person name="Ezra D."/>
            <person name="Gonzalez J."/>
            <person name="Henrissat B."/>
            <person name="Kuo A."/>
            <person name="Liang C."/>
            <person name="Lipzen A."/>
            <person name="Lutzoni F."/>
            <person name="Magnuson J."/>
            <person name="Mondo S."/>
            <person name="Nolan M."/>
            <person name="Ohm R."/>
            <person name="Pangilinan J."/>
            <person name="Park H.-J."/>
            <person name="Ramirez L."/>
            <person name="Alfaro M."/>
            <person name="Sun H."/>
            <person name="Tritt A."/>
            <person name="Yoshinaga Y."/>
            <person name="Zwiers L.-H."/>
            <person name="Turgeon B."/>
            <person name="Goodwin S."/>
            <person name="Spatafora J."/>
            <person name="Crous P."/>
            <person name="Grigoriev I."/>
        </authorList>
    </citation>
    <scope>NUCLEOTIDE SEQUENCE</scope>
    <source>
        <strain evidence="2">CBS 260.36</strain>
    </source>
</reference>
<sequence length="212" mass="24037">MTMFTPPTGIKRRADDALDDEQRFTKRFNLLNIVDNPSKLYIPVDTRSTYDNDPTDSTTTASPLPESDGMAIDDTPHRVYVHDLDAELAAIEAEEERDRANHLIFIPDIEQALAVVPKYMLRDHTRDNQGKELVLYGTSEGSTESDEQDVVRRAIMDTKRRAREQWSRQREEAGHDYAVETAHGFGVGDYVEEEPHSQGALAEVDEDAMDIE</sequence>
<protein>
    <submittedName>
        <fullName evidence="2">Uncharacterized protein</fullName>
    </submittedName>
</protein>
<feature type="region of interest" description="Disordered" evidence="1">
    <location>
        <begin position="45"/>
        <end position="72"/>
    </location>
</feature>
<dbReference type="InterPro" id="IPR046591">
    <property type="entry name" value="DUF6649"/>
</dbReference>
<dbReference type="EMBL" id="ML996082">
    <property type="protein sequence ID" value="KAF2155793.1"/>
    <property type="molecule type" value="Genomic_DNA"/>
</dbReference>
<evidence type="ECO:0000256" key="1">
    <source>
        <dbReference type="SAM" id="MobiDB-lite"/>
    </source>
</evidence>
<evidence type="ECO:0000313" key="2">
    <source>
        <dbReference type="EMBL" id="KAF2155793.1"/>
    </source>
</evidence>
<dbReference type="Pfam" id="PF20354">
    <property type="entry name" value="DUF6649"/>
    <property type="match status" value="1"/>
</dbReference>
<dbReference type="Proteomes" id="UP000799439">
    <property type="component" value="Unassembled WGS sequence"/>
</dbReference>
<organism evidence="2 3">
    <name type="scientific">Myriangium duriaei CBS 260.36</name>
    <dbReference type="NCBI Taxonomy" id="1168546"/>
    <lineage>
        <taxon>Eukaryota</taxon>
        <taxon>Fungi</taxon>
        <taxon>Dikarya</taxon>
        <taxon>Ascomycota</taxon>
        <taxon>Pezizomycotina</taxon>
        <taxon>Dothideomycetes</taxon>
        <taxon>Dothideomycetidae</taxon>
        <taxon>Myriangiales</taxon>
        <taxon>Myriangiaceae</taxon>
        <taxon>Myriangium</taxon>
    </lineage>
</organism>
<keyword evidence="3" id="KW-1185">Reference proteome</keyword>
<dbReference type="AlphaFoldDB" id="A0A9P4JB62"/>
<comment type="caution">
    <text evidence="2">The sequence shown here is derived from an EMBL/GenBank/DDBJ whole genome shotgun (WGS) entry which is preliminary data.</text>
</comment>
<proteinExistence type="predicted"/>
<name>A0A9P4JB62_9PEZI</name>
<feature type="compositionally biased region" description="Polar residues" evidence="1">
    <location>
        <begin position="46"/>
        <end position="62"/>
    </location>
</feature>
<accession>A0A9P4JB62</accession>